<dbReference type="InterPro" id="IPR011662">
    <property type="entry name" value="Secretin/TonB_short_N"/>
</dbReference>
<dbReference type="GO" id="GO:0015891">
    <property type="term" value="P:siderophore transport"/>
    <property type="evidence" value="ECO:0007669"/>
    <property type="project" value="InterPro"/>
</dbReference>
<evidence type="ECO:0000256" key="6">
    <source>
        <dbReference type="ARBA" id="ARBA00022692"/>
    </source>
</evidence>
<evidence type="ECO:0000256" key="15">
    <source>
        <dbReference type="RuleBase" id="RU003357"/>
    </source>
</evidence>
<protein>
    <recommendedName>
        <fullName evidence="17">Secretin/TonB short N-terminal domain-containing protein</fullName>
    </recommendedName>
</protein>
<feature type="signal peptide" evidence="16">
    <location>
        <begin position="1"/>
        <end position="19"/>
    </location>
</feature>
<evidence type="ECO:0000256" key="10">
    <source>
        <dbReference type="ARBA" id="ARBA00023077"/>
    </source>
</evidence>
<accession>A0A2W5N9J8</accession>
<dbReference type="AlphaFoldDB" id="A0A2W5N9J8"/>
<keyword evidence="8" id="KW-0408">Iron</keyword>
<dbReference type="SUPFAM" id="SSF56935">
    <property type="entry name" value="Porins"/>
    <property type="match status" value="1"/>
</dbReference>
<dbReference type="PROSITE" id="PS52016">
    <property type="entry name" value="TONB_DEPENDENT_REC_3"/>
    <property type="match status" value="1"/>
</dbReference>
<evidence type="ECO:0000256" key="8">
    <source>
        <dbReference type="ARBA" id="ARBA00023004"/>
    </source>
</evidence>
<dbReference type="GO" id="GO:0015344">
    <property type="term" value="F:siderophore uptake transmembrane transporter activity"/>
    <property type="evidence" value="ECO:0007669"/>
    <property type="project" value="TreeGrafter"/>
</dbReference>
<dbReference type="InterPro" id="IPR037066">
    <property type="entry name" value="Plug_dom_sf"/>
</dbReference>
<feature type="domain" description="Secretin/TonB short N-terminal" evidence="17">
    <location>
        <begin position="54"/>
        <end position="105"/>
    </location>
</feature>
<evidence type="ECO:0000256" key="16">
    <source>
        <dbReference type="SAM" id="SignalP"/>
    </source>
</evidence>
<dbReference type="PANTHER" id="PTHR32552:SF74">
    <property type="entry name" value="HYDROXAMATE SIDEROPHORE RECEPTOR FHUE"/>
    <property type="match status" value="1"/>
</dbReference>
<dbReference type="InterPro" id="IPR010105">
    <property type="entry name" value="TonB_sidphr_rcpt"/>
</dbReference>
<feature type="chain" id="PRO_5016119892" description="Secretin/TonB short N-terminal domain-containing protein" evidence="16">
    <location>
        <begin position="20"/>
        <end position="810"/>
    </location>
</feature>
<dbReference type="InterPro" id="IPR012910">
    <property type="entry name" value="Plug_dom"/>
</dbReference>
<proteinExistence type="inferred from homology"/>
<dbReference type="Pfam" id="PF07660">
    <property type="entry name" value="STN"/>
    <property type="match status" value="1"/>
</dbReference>
<dbReference type="EMBL" id="QFPW01000005">
    <property type="protein sequence ID" value="PZQ50156.1"/>
    <property type="molecule type" value="Genomic_DNA"/>
</dbReference>
<dbReference type="InterPro" id="IPR000531">
    <property type="entry name" value="Beta-barrel_TonB"/>
</dbReference>
<dbReference type="Gene3D" id="3.55.50.30">
    <property type="match status" value="1"/>
</dbReference>
<evidence type="ECO:0000256" key="7">
    <source>
        <dbReference type="ARBA" id="ARBA00022729"/>
    </source>
</evidence>
<keyword evidence="12" id="KW-0675">Receptor</keyword>
<dbReference type="GO" id="GO:0038023">
    <property type="term" value="F:signaling receptor activity"/>
    <property type="evidence" value="ECO:0007669"/>
    <property type="project" value="InterPro"/>
</dbReference>
<keyword evidence="9" id="KW-0406">Ion transport</keyword>
<keyword evidence="4 14" id="KW-1134">Transmembrane beta strand</keyword>
<keyword evidence="5" id="KW-0410">Iron transport</keyword>
<evidence type="ECO:0000256" key="12">
    <source>
        <dbReference type="ARBA" id="ARBA00023170"/>
    </source>
</evidence>
<dbReference type="InterPro" id="IPR036942">
    <property type="entry name" value="Beta-barrel_TonB_sf"/>
</dbReference>
<evidence type="ECO:0000256" key="5">
    <source>
        <dbReference type="ARBA" id="ARBA00022496"/>
    </source>
</evidence>
<dbReference type="InterPro" id="IPR039426">
    <property type="entry name" value="TonB-dep_rcpt-like"/>
</dbReference>
<sequence>MTRLSLLLTTALCAATLTAATAARAQVATAATSISIPAGALEPALLELGRQAGLVFAYDSALTRGRTTGGASGSLSAAEAVARVLAGTGLGFEFTGPRSVRVTAPLSEAEGVEGALQLGTIDVSGLSDRTEGTGLYTTEAPSVTATGLALTARETPQSVSVITNQRMIDQGSVTLTDVINQTPGISAAKAYGDARWSYTARGNAITNTQYDGLTQPNAWWAQEGSPDDMVIYDRVEVVRGATGLMDGPGSPSASVNLVRKRPLDVPRFTLEAVARDYGQGILTFDGTRPLNASGSIRGRLVAQGIAGDSYEEAKSRESALFYGAVDIDLAERTTLGLGFGHQRDRIDGYAWGGFWLGPDGERYEFDATDNPGLAWEYLTREQDVFYADLTHEFENGWDFRLAGRWVNGERTRLASLATWDDAETLSRSGSYAPGFQDSAALGATVSGAFELFGRSHEIAFGADWAEVSTGMTYPWRYSFVIEDPTRPDTWAHAKPSGGDEVTWDTRDRTAQWGGFVSGRFELADPLHLVAGARLAWYDHSDTSGNPQLGPKTKSGFRVDAEPIPYVGLVYDLNDKVSLYASYTEVFRPQSERSVDNTQLSPATGSNAEIGAKAEVFEGRVMGTLALFDTQLTGLPEQVDQSLCPLPDQACYRAAERVSTQGGEIEITGAVTERWNLMASYTYAYAKYAAGPNAGQRYAADSAPVHVAKLSTTYDLSGGLAGLTVGGAVRAQSGVYSDGIGLTTGAPFRIAQGGYAIFDLMARYAFGEQTALQVNVDNLFDRLYQTEVDSQWSGNFFGAPRTVSLTLRHMF</sequence>
<evidence type="ECO:0000313" key="19">
    <source>
        <dbReference type="Proteomes" id="UP000249185"/>
    </source>
</evidence>
<keyword evidence="6 14" id="KW-0812">Transmembrane</keyword>
<reference evidence="18 19" key="1">
    <citation type="submission" date="2017-08" db="EMBL/GenBank/DDBJ databases">
        <title>Infants hospitalized years apart are colonized by the same room-sourced microbial strains.</title>
        <authorList>
            <person name="Brooks B."/>
            <person name="Olm M.R."/>
            <person name="Firek B.A."/>
            <person name="Baker R."/>
            <person name="Thomas B.C."/>
            <person name="Morowitz M.J."/>
            <person name="Banfield J.F."/>
        </authorList>
    </citation>
    <scope>NUCLEOTIDE SEQUENCE [LARGE SCALE GENOMIC DNA]</scope>
    <source>
        <strain evidence="18">S2_005_002_R2_34</strain>
    </source>
</reference>
<dbReference type="SMART" id="SM00965">
    <property type="entry name" value="STN"/>
    <property type="match status" value="1"/>
</dbReference>
<keyword evidence="11 14" id="KW-0472">Membrane</keyword>
<evidence type="ECO:0000256" key="1">
    <source>
        <dbReference type="ARBA" id="ARBA00004571"/>
    </source>
</evidence>
<organism evidence="18 19">
    <name type="scientific">Rhodovulum sulfidophilum</name>
    <name type="common">Rhodobacter sulfidophilus</name>
    <dbReference type="NCBI Taxonomy" id="35806"/>
    <lineage>
        <taxon>Bacteria</taxon>
        <taxon>Pseudomonadati</taxon>
        <taxon>Pseudomonadota</taxon>
        <taxon>Alphaproteobacteria</taxon>
        <taxon>Rhodobacterales</taxon>
        <taxon>Paracoccaceae</taxon>
        <taxon>Rhodovulum</taxon>
    </lineage>
</organism>
<name>A0A2W5N9J8_RHOSU</name>
<dbReference type="Pfam" id="PF00593">
    <property type="entry name" value="TonB_dep_Rec_b-barrel"/>
    <property type="match status" value="1"/>
</dbReference>
<evidence type="ECO:0000256" key="11">
    <source>
        <dbReference type="ARBA" id="ARBA00023136"/>
    </source>
</evidence>
<keyword evidence="13 14" id="KW-0998">Cell outer membrane</keyword>
<dbReference type="PANTHER" id="PTHR32552">
    <property type="entry name" value="FERRICHROME IRON RECEPTOR-RELATED"/>
    <property type="match status" value="1"/>
</dbReference>
<dbReference type="Gene3D" id="2.40.170.20">
    <property type="entry name" value="TonB-dependent receptor, beta-barrel domain"/>
    <property type="match status" value="1"/>
</dbReference>
<evidence type="ECO:0000256" key="14">
    <source>
        <dbReference type="PROSITE-ProRule" id="PRU01360"/>
    </source>
</evidence>
<evidence type="ECO:0000256" key="2">
    <source>
        <dbReference type="ARBA" id="ARBA00009810"/>
    </source>
</evidence>
<dbReference type="CDD" id="cd01347">
    <property type="entry name" value="ligand_gated_channel"/>
    <property type="match status" value="1"/>
</dbReference>
<evidence type="ECO:0000256" key="13">
    <source>
        <dbReference type="ARBA" id="ARBA00023237"/>
    </source>
</evidence>
<dbReference type="GO" id="GO:0009279">
    <property type="term" value="C:cell outer membrane"/>
    <property type="evidence" value="ECO:0007669"/>
    <property type="project" value="UniProtKB-SubCell"/>
</dbReference>
<evidence type="ECO:0000256" key="3">
    <source>
        <dbReference type="ARBA" id="ARBA00022448"/>
    </source>
</evidence>
<comment type="caution">
    <text evidence="18">The sequence shown here is derived from an EMBL/GenBank/DDBJ whole genome shotgun (WGS) entry which is preliminary data.</text>
</comment>
<evidence type="ECO:0000313" key="18">
    <source>
        <dbReference type="EMBL" id="PZQ50156.1"/>
    </source>
</evidence>
<keyword evidence="7 16" id="KW-0732">Signal</keyword>
<gene>
    <name evidence="18" type="ORF">DI556_08800</name>
</gene>
<dbReference type="NCBIfam" id="TIGR01783">
    <property type="entry name" value="TonB-siderophor"/>
    <property type="match status" value="1"/>
</dbReference>
<comment type="similarity">
    <text evidence="2 14 15">Belongs to the TonB-dependent receptor family.</text>
</comment>
<dbReference type="Proteomes" id="UP000249185">
    <property type="component" value="Unassembled WGS sequence"/>
</dbReference>
<evidence type="ECO:0000256" key="9">
    <source>
        <dbReference type="ARBA" id="ARBA00023065"/>
    </source>
</evidence>
<comment type="subcellular location">
    <subcellularLocation>
        <location evidence="1 14">Cell outer membrane</location>
        <topology evidence="1 14">Multi-pass membrane protein</topology>
    </subcellularLocation>
</comment>
<keyword evidence="3 14" id="KW-0813">Transport</keyword>
<dbReference type="Pfam" id="PF07715">
    <property type="entry name" value="Plug"/>
    <property type="match status" value="1"/>
</dbReference>
<evidence type="ECO:0000256" key="4">
    <source>
        <dbReference type="ARBA" id="ARBA00022452"/>
    </source>
</evidence>
<evidence type="ECO:0000259" key="17">
    <source>
        <dbReference type="SMART" id="SM00965"/>
    </source>
</evidence>
<keyword evidence="10 15" id="KW-0798">TonB box</keyword>
<dbReference type="FunFam" id="2.170.130.10:FF:000010">
    <property type="entry name" value="Ferripyoverdine receptor"/>
    <property type="match status" value="1"/>
</dbReference>
<dbReference type="Gene3D" id="2.170.130.10">
    <property type="entry name" value="TonB-dependent receptor, plug domain"/>
    <property type="match status" value="1"/>
</dbReference>